<evidence type="ECO:0000313" key="2">
    <source>
        <dbReference type="Proteomes" id="UP000461595"/>
    </source>
</evidence>
<organism evidence="1 2">
    <name type="scientific">Streptococcus danieliae</name>
    <dbReference type="NCBI Taxonomy" id="747656"/>
    <lineage>
        <taxon>Bacteria</taxon>
        <taxon>Bacillati</taxon>
        <taxon>Bacillota</taxon>
        <taxon>Bacilli</taxon>
        <taxon>Lactobacillales</taxon>
        <taxon>Streptococcaceae</taxon>
        <taxon>Streptococcus</taxon>
    </lineage>
</organism>
<reference evidence="1 2" key="1">
    <citation type="submission" date="2019-12" db="EMBL/GenBank/DDBJ databases">
        <title>Microbes associate with the intestines of laboratory mice.</title>
        <authorList>
            <person name="Navarre W."/>
            <person name="Wong E."/>
        </authorList>
    </citation>
    <scope>NUCLEOTIDE SEQUENCE [LARGE SCALE GENOMIC DNA]</scope>
    <source>
        <strain evidence="1 2">NM51_B2-22</strain>
    </source>
</reference>
<dbReference type="AlphaFoldDB" id="A0A7X3KCQ2"/>
<protein>
    <submittedName>
        <fullName evidence="1">Uncharacterized protein</fullName>
    </submittedName>
</protein>
<evidence type="ECO:0000313" key="1">
    <source>
        <dbReference type="EMBL" id="MVX59127.1"/>
    </source>
</evidence>
<name>A0A7X3KCQ2_9STRE</name>
<proteinExistence type="predicted"/>
<dbReference type="RefSeq" id="WP_160332916.1">
    <property type="nucleotide sequence ID" value="NZ_WSRS01000043.1"/>
</dbReference>
<sequence length="342" mass="38680">MEFKKVLLDSLESVYTVCHLQHPDGEYVLAASEGKEGACFAYDVRNQFQKQLVWQGPGGTRSIIQVPGSLDFVATQGFYPDYDAAHCRLVYGHFENGSWLIQPMQDFPYLHRFDLIAAKEGQGVHFLGLSIANSKLFPEDWLDRGKVYVGHLDREGQQLEAVEELPLRLLKLHGYFPVHQEGYSFISAVEGVFKLHIPERLGAPWSVEQVYDQEISDLVEVNWSGPEAKDKALILGFQGDRLQVLNALFQQEIYRFPEATPFVQALWAGSLAGRASVLLGYREGRAELLLLQMQEQEVVTYRVAEQVGATSVLAFNYEGQDYILSANRAQNQLVCYQIVKKD</sequence>
<gene>
    <name evidence="1" type="ORF">E5983_05635</name>
</gene>
<accession>A0A7X3KCQ2</accession>
<dbReference type="Proteomes" id="UP000461595">
    <property type="component" value="Unassembled WGS sequence"/>
</dbReference>
<dbReference type="EMBL" id="WSRS01000043">
    <property type="protein sequence ID" value="MVX59127.1"/>
    <property type="molecule type" value="Genomic_DNA"/>
</dbReference>
<dbReference type="OrthoDB" id="95664at2"/>
<comment type="caution">
    <text evidence="1">The sequence shown here is derived from an EMBL/GenBank/DDBJ whole genome shotgun (WGS) entry which is preliminary data.</text>
</comment>